<proteinExistence type="predicted"/>
<reference evidence="2 3" key="1">
    <citation type="submission" date="2016-10" db="EMBL/GenBank/DDBJ databases">
        <title>Draft genome sequence of Coniochaeta ligniaria NRRL30616, a lignocellulolytic fungus for bioabatement of inhibitors in plant biomass hydrolysates.</title>
        <authorList>
            <consortium name="DOE Joint Genome Institute"/>
            <person name="Jimenez D.J."/>
            <person name="Hector R.E."/>
            <person name="Riley R."/>
            <person name="Sun H."/>
            <person name="Grigoriev I.V."/>
            <person name="Van Elsas J.D."/>
            <person name="Nichols N.N."/>
        </authorList>
    </citation>
    <scope>NUCLEOTIDE SEQUENCE [LARGE SCALE GENOMIC DNA]</scope>
    <source>
        <strain evidence="2 3">NRRL 30616</strain>
    </source>
</reference>
<feature type="compositionally biased region" description="Basic and acidic residues" evidence="1">
    <location>
        <begin position="339"/>
        <end position="350"/>
    </location>
</feature>
<feature type="compositionally biased region" description="Polar residues" evidence="1">
    <location>
        <begin position="373"/>
        <end position="389"/>
    </location>
</feature>
<evidence type="ECO:0000313" key="3">
    <source>
        <dbReference type="Proteomes" id="UP000182658"/>
    </source>
</evidence>
<feature type="region of interest" description="Disordered" evidence="1">
    <location>
        <begin position="690"/>
        <end position="782"/>
    </location>
</feature>
<feature type="compositionally biased region" description="Low complexity" evidence="1">
    <location>
        <begin position="723"/>
        <end position="736"/>
    </location>
</feature>
<evidence type="ECO:0000313" key="2">
    <source>
        <dbReference type="EMBL" id="OIW28487.1"/>
    </source>
</evidence>
<dbReference type="AlphaFoldDB" id="A0A1J7ILM5"/>
<organism evidence="2 3">
    <name type="scientific">Coniochaeta ligniaria NRRL 30616</name>
    <dbReference type="NCBI Taxonomy" id="1408157"/>
    <lineage>
        <taxon>Eukaryota</taxon>
        <taxon>Fungi</taxon>
        <taxon>Dikarya</taxon>
        <taxon>Ascomycota</taxon>
        <taxon>Pezizomycotina</taxon>
        <taxon>Sordariomycetes</taxon>
        <taxon>Sordariomycetidae</taxon>
        <taxon>Coniochaetales</taxon>
        <taxon>Coniochaetaceae</taxon>
        <taxon>Coniochaeta</taxon>
    </lineage>
</organism>
<feature type="region of interest" description="Disordered" evidence="1">
    <location>
        <begin position="298"/>
        <end position="661"/>
    </location>
</feature>
<dbReference type="EMBL" id="KV875098">
    <property type="protein sequence ID" value="OIW28487.1"/>
    <property type="molecule type" value="Genomic_DNA"/>
</dbReference>
<evidence type="ECO:0000256" key="1">
    <source>
        <dbReference type="SAM" id="MobiDB-lite"/>
    </source>
</evidence>
<dbReference type="InParanoid" id="A0A1J7ILM5"/>
<feature type="compositionally biased region" description="Basic and acidic residues" evidence="1">
    <location>
        <begin position="521"/>
        <end position="532"/>
    </location>
</feature>
<feature type="region of interest" description="Disordered" evidence="1">
    <location>
        <begin position="186"/>
        <end position="248"/>
    </location>
</feature>
<gene>
    <name evidence="2" type="ORF">CONLIGDRAFT_378812</name>
</gene>
<feature type="compositionally biased region" description="Low complexity" evidence="1">
    <location>
        <begin position="637"/>
        <end position="656"/>
    </location>
</feature>
<feature type="compositionally biased region" description="Low complexity" evidence="1">
    <location>
        <begin position="229"/>
        <end position="240"/>
    </location>
</feature>
<feature type="compositionally biased region" description="Polar residues" evidence="1">
    <location>
        <begin position="190"/>
        <end position="209"/>
    </location>
</feature>
<protein>
    <submittedName>
        <fullName evidence="2">Uncharacterized protein</fullName>
    </submittedName>
</protein>
<feature type="compositionally biased region" description="Basic and acidic residues" evidence="1">
    <location>
        <begin position="611"/>
        <end position="620"/>
    </location>
</feature>
<sequence length="782" mass="83769">MSCLFGVTIAGWARCIAITQLEMDNEEYWLPRLRHKEVPPLVEYVAQLMNEEAPMNRYDLVNAYLRWLDAKINSPEFNTPDEASQVADDWLHVVTEQGIDVELLHEQFVKKVAAQQHFRDDGRYTRALVHIGRRIGIAFQDPLPHSLRIGWACKTGYSTGASYVNPDNKLEAHIRRVVVQGILSRDAPPGQQTTASNHPATDTTQQPTVPGQLGSPIQMRNMPRRDTFGPQSSTQSRPGSSSGGSLGRPAGIGIPWVAEERGFGGYYVLQQQVASDHGQARPSALPAVPDNIPNSGFWRAGHPESYGTPQPSLVDPRSTNPGMQTVSAARSAAQGDARSAVHGDARDTQHSRPLGSGDHTTHGGPQPSLFDPRSTNPGMQTVNSAQSAAQGAARVTPDSGPVGQGNRTTHGGPQPSLFGLWSTNPGMPTVGAAHDAKNSRLGGPGINTTFYAPKPSLSGPRSTERPQGRRYGPPAGFAVNTGRSNGGPNANPSAFSEHRAVGPTRVAGTDQPTTATQGFPEKGEHGVKRVSQDLELPNNFPSERKFKAPRHRQTSPEPKPLRNNTKIGTAHSINESTMSPNPEQAPEGNNANKRKASAQAPGTSPARKTVKRDPAPERKTTTTTTKSAAAQPDTLERATTTNRPATGTTTGAEAGGPTDSLPALWAIGSHADTTITSYAPVRRAGYMGDLGGGPNLGPPGYDPSKHETASAGLDRIIKEARAAPRLPLPRLRAPLPSGRHPLPTGRPVKKEEKDDEKKGGDEKKKGKEKKMGEEKEEDDDED</sequence>
<feature type="compositionally biased region" description="Polar residues" evidence="1">
    <location>
        <begin position="307"/>
        <end position="328"/>
    </location>
</feature>
<feature type="compositionally biased region" description="Polar residues" evidence="1">
    <location>
        <begin position="481"/>
        <end position="494"/>
    </location>
</feature>
<feature type="compositionally biased region" description="Polar residues" evidence="1">
    <location>
        <begin position="562"/>
        <end position="591"/>
    </location>
</feature>
<name>A0A1J7ILM5_9PEZI</name>
<dbReference type="Proteomes" id="UP000182658">
    <property type="component" value="Unassembled WGS sequence"/>
</dbReference>
<keyword evidence="3" id="KW-1185">Reference proteome</keyword>
<accession>A0A1J7ILM5</accession>
<feature type="compositionally biased region" description="Basic and acidic residues" evidence="1">
    <location>
        <begin position="748"/>
        <end position="773"/>
    </location>
</feature>